<feature type="region of interest" description="Disordered" evidence="2">
    <location>
        <begin position="561"/>
        <end position="584"/>
    </location>
</feature>
<dbReference type="EMBL" id="JAWWNJ010000047">
    <property type="protein sequence ID" value="KAK7017773.1"/>
    <property type="molecule type" value="Genomic_DNA"/>
</dbReference>
<keyword evidence="5" id="KW-1185">Reference proteome</keyword>
<proteinExistence type="predicted"/>
<evidence type="ECO:0000256" key="1">
    <source>
        <dbReference type="SAM" id="Coils"/>
    </source>
</evidence>
<comment type="caution">
    <text evidence="4">The sequence shown here is derived from an EMBL/GenBank/DDBJ whole genome shotgun (WGS) entry which is preliminary data.</text>
</comment>
<gene>
    <name evidence="4" type="ORF">R3P38DRAFT_3274954</name>
    <name evidence="3" type="ORF">R3P38DRAFT_3451683</name>
</gene>
<dbReference type="EMBL" id="JAWWNJ010000134">
    <property type="protein sequence ID" value="KAK6984848.1"/>
    <property type="molecule type" value="Genomic_DNA"/>
</dbReference>
<dbReference type="Gene3D" id="1.10.287.1490">
    <property type="match status" value="1"/>
</dbReference>
<feature type="compositionally biased region" description="Basic and acidic residues" evidence="2">
    <location>
        <begin position="300"/>
        <end position="310"/>
    </location>
</feature>
<organism evidence="4 5">
    <name type="scientific">Favolaschia claudopus</name>
    <dbReference type="NCBI Taxonomy" id="2862362"/>
    <lineage>
        <taxon>Eukaryota</taxon>
        <taxon>Fungi</taxon>
        <taxon>Dikarya</taxon>
        <taxon>Basidiomycota</taxon>
        <taxon>Agaricomycotina</taxon>
        <taxon>Agaricomycetes</taxon>
        <taxon>Agaricomycetidae</taxon>
        <taxon>Agaricales</taxon>
        <taxon>Marasmiineae</taxon>
        <taxon>Mycenaceae</taxon>
        <taxon>Favolaschia</taxon>
    </lineage>
</organism>
<evidence type="ECO:0000313" key="3">
    <source>
        <dbReference type="EMBL" id="KAK6984848.1"/>
    </source>
</evidence>
<name>A0AAW0AYH5_9AGAR</name>
<accession>A0AAW0AYH5</accession>
<protein>
    <submittedName>
        <fullName evidence="4">Uncharacterized protein</fullName>
    </submittedName>
</protein>
<dbReference type="Proteomes" id="UP001362999">
    <property type="component" value="Unassembled WGS sequence"/>
</dbReference>
<keyword evidence="1" id="KW-0175">Coiled coil</keyword>
<reference evidence="4 5" key="1">
    <citation type="journal article" date="2024" name="J Genomics">
        <title>Draft genome sequencing and assembly of Favolaschia claudopus CIRM-BRFM 2984 isolated from oak limbs.</title>
        <authorList>
            <person name="Navarro D."/>
            <person name="Drula E."/>
            <person name="Chaduli D."/>
            <person name="Cazenave R."/>
            <person name="Ahrendt S."/>
            <person name="Wang J."/>
            <person name="Lipzen A."/>
            <person name="Daum C."/>
            <person name="Barry K."/>
            <person name="Grigoriev I.V."/>
            <person name="Favel A."/>
            <person name="Rosso M.N."/>
            <person name="Martin F."/>
        </authorList>
    </citation>
    <scope>NUCLEOTIDE SEQUENCE [LARGE SCALE GENOMIC DNA]</scope>
    <source>
        <strain evidence="4 5">CIRM-BRFM 2984</strain>
    </source>
</reference>
<evidence type="ECO:0000313" key="4">
    <source>
        <dbReference type="EMBL" id="KAK7017773.1"/>
    </source>
</evidence>
<evidence type="ECO:0000313" key="5">
    <source>
        <dbReference type="Proteomes" id="UP001362999"/>
    </source>
</evidence>
<feature type="compositionally biased region" description="Basic and acidic residues" evidence="2">
    <location>
        <begin position="561"/>
        <end position="578"/>
    </location>
</feature>
<feature type="region of interest" description="Disordered" evidence="2">
    <location>
        <begin position="211"/>
        <end position="236"/>
    </location>
</feature>
<feature type="compositionally biased region" description="Pro residues" evidence="2">
    <location>
        <begin position="220"/>
        <end position="236"/>
    </location>
</feature>
<dbReference type="AlphaFoldDB" id="A0AAW0AYH5"/>
<feature type="region of interest" description="Disordered" evidence="2">
    <location>
        <begin position="289"/>
        <end position="310"/>
    </location>
</feature>
<sequence>MDNDDEPMDAPYQAPPRKTVTVRENVDHTSSKRIAIPAPEQAAVDVARNDERYWKEMSAEFRARVRTAEQENAALRNELKAAQGGLAHRQQEVQYLQQQIQEAVARIEKMNYDESGLHAQIMDDQERVSGLIQQVTTAQRQAAEASTHTYGLQEAINTRDTELGQLRAQVHKRDDEVNHLRLQLKASGRRKTETMPRRRGRVNVELLGTGQPSTIELPLDPAPLPAEGPAPLPTDTPPTRTPAVPAAVAENPVLKRFAAKLDVEVQDLVEAVQSIQIASVETGAQIVVSPQNTPQKNKQVRPDSKAARKEAVKPANQTLCNKAHALLRQTTYRKFKVEQSSDFIFHESATAQEVEEFSRDDNATLKHWQWDFNPGYLSSAWNVVQIERIIVETVKEDGKACRHVEKGEIQVEYLEIVLREQLERYRGDWNLFQPKWWDAQGRIETKAEAVARAKIVLFLRRLNSRNINAQNRKYLYRENTIEAVIALKAEEGANDIATWHRLLAVLRYLGAEGMSEEEEKANTLQGQKIKTYKIKLCVWRESTIAQYMNLVDAQRRRFEELHNGTKSAPRERVQENGKRPAPKGLPECLYNSRWLGSLAPKALKELEVSKDVFALFVAATDRMV</sequence>
<feature type="coiled-coil region" evidence="1">
    <location>
        <begin position="58"/>
        <end position="85"/>
    </location>
</feature>
<evidence type="ECO:0000256" key="2">
    <source>
        <dbReference type="SAM" id="MobiDB-lite"/>
    </source>
</evidence>